<reference evidence="2" key="1">
    <citation type="submission" date="2022-01" db="EMBL/GenBank/DDBJ databases">
        <authorList>
            <person name="King R."/>
        </authorList>
    </citation>
    <scope>NUCLEOTIDE SEQUENCE</scope>
</reference>
<proteinExistence type="predicted"/>
<dbReference type="AlphaFoldDB" id="A0A9P0MIP6"/>
<dbReference type="EMBL" id="OV725079">
    <property type="protein sequence ID" value="CAH1396310.1"/>
    <property type="molecule type" value="Genomic_DNA"/>
</dbReference>
<accession>A0A9P0MIP6</accession>
<feature type="region of interest" description="Disordered" evidence="1">
    <location>
        <begin position="1"/>
        <end position="73"/>
    </location>
</feature>
<evidence type="ECO:0000313" key="3">
    <source>
        <dbReference type="Proteomes" id="UP001152798"/>
    </source>
</evidence>
<feature type="compositionally biased region" description="Basic and acidic residues" evidence="1">
    <location>
        <begin position="29"/>
        <end position="45"/>
    </location>
</feature>
<evidence type="ECO:0000256" key="1">
    <source>
        <dbReference type="SAM" id="MobiDB-lite"/>
    </source>
</evidence>
<sequence>MNRVKNDKTITSWESRSRMPPLSVNILNRESENRTGRENEQRNSERLVSGRSLFHSSTVSTPLLYQPPDPPRV</sequence>
<protein>
    <submittedName>
        <fullName evidence="2">Uncharacterized protein</fullName>
    </submittedName>
</protein>
<organism evidence="2 3">
    <name type="scientific">Nezara viridula</name>
    <name type="common">Southern green stink bug</name>
    <name type="synonym">Cimex viridulus</name>
    <dbReference type="NCBI Taxonomy" id="85310"/>
    <lineage>
        <taxon>Eukaryota</taxon>
        <taxon>Metazoa</taxon>
        <taxon>Ecdysozoa</taxon>
        <taxon>Arthropoda</taxon>
        <taxon>Hexapoda</taxon>
        <taxon>Insecta</taxon>
        <taxon>Pterygota</taxon>
        <taxon>Neoptera</taxon>
        <taxon>Paraneoptera</taxon>
        <taxon>Hemiptera</taxon>
        <taxon>Heteroptera</taxon>
        <taxon>Panheteroptera</taxon>
        <taxon>Pentatomomorpha</taxon>
        <taxon>Pentatomoidea</taxon>
        <taxon>Pentatomidae</taxon>
        <taxon>Pentatominae</taxon>
        <taxon>Nezara</taxon>
    </lineage>
</organism>
<dbReference type="Proteomes" id="UP001152798">
    <property type="component" value="Chromosome 3"/>
</dbReference>
<keyword evidence="3" id="KW-1185">Reference proteome</keyword>
<gene>
    <name evidence="2" type="ORF">NEZAVI_LOCUS6405</name>
</gene>
<feature type="compositionally biased region" description="Polar residues" evidence="1">
    <location>
        <begin position="54"/>
        <end position="63"/>
    </location>
</feature>
<evidence type="ECO:0000313" key="2">
    <source>
        <dbReference type="EMBL" id="CAH1396310.1"/>
    </source>
</evidence>
<name>A0A9P0MIP6_NEZVI</name>